<reference evidence="2" key="1">
    <citation type="submission" date="2023-08" db="EMBL/GenBank/DDBJ databases">
        <authorList>
            <person name="Audoor S."/>
            <person name="Bilcke G."/>
        </authorList>
    </citation>
    <scope>NUCLEOTIDE SEQUENCE</scope>
</reference>
<keyword evidence="3" id="KW-1185">Reference proteome</keyword>
<evidence type="ECO:0000256" key="1">
    <source>
        <dbReference type="SAM" id="MobiDB-lite"/>
    </source>
</evidence>
<dbReference type="EMBL" id="CAKOGP040002047">
    <property type="protein sequence ID" value="CAJ1960089.1"/>
    <property type="molecule type" value="Genomic_DNA"/>
</dbReference>
<name>A0AAD2G2I7_9STRA</name>
<feature type="compositionally biased region" description="Basic and acidic residues" evidence="1">
    <location>
        <begin position="99"/>
        <end position="111"/>
    </location>
</feature>
<evidence type="ECO:0000313" key="2">
    <source>
        <dbReference type="EMBL" id="CAJ1960089.1"/>
    </source>
</evidence>
<dbReference type="Proteomes" id="UP001295423">
    <property type="component" value="Unassembled WGS sequence"/>
</dbReference>
<gene>
    <name evidence="2" type="ORF">CYCCA115_LOCUS18504</name>
</gene>
<organism evidence="2 3">
    <name type="scientific">Cylindrotheca closterium</name>
    <dbReference type="NCBI Taxonomy" id="2856"/>
    <lineage>
        <taxon>Eukaryota</taxon>
        <taxon>Sar</taxon>
        <taxon>Stramenopiles</taxon>
        <taxon>Ochrophyta</taxon>
        <taxon>Bacillariophyta</taxon>
        <taxon>Bacillariophyceae</taxon>
        <taxon>Bacillariophycidae</taxon>
        <taxon>Bacillariales</taxon>
        <taxon>Bacillariaceae</taxon>
        <taxon>Cylindrotheca</taxon>
    </lineage>
</organism>
<comment type="caution">
    <text evidence="2">The sequence shown here is derived from an EMBL/GenBank/DDBJ whole genome shotgun (WGS) entry which is preliminary data.</text>
</comment>
<dbReference type="AlphaFoldDB" id="A0AAD2G2I7"/>
<proteinExistence type="predicted"/>
<sequence length="219" mass="24222">MQSMMESPDINPGFSSDKSVVTVSSSFSSVITVGRDEKELRSRLLNKLGIHDSSGFSAQPMTAAQNRRVRILRGMGVGYTTFKSPPDGSATRSQVEGVVRSKEPLKSDTKSDSSTNGLGDKKTKIAFQDEVEILPIPTRHEYSDRIKSRIWSNRYELQENAERNAVEFAAEGWNWRNVTEDEGMYICSASGELVHPAWVGDIPRAEEAPRLDRGGPVVS</sequence>
<protein>
    <submittedName>
        <fullName evidence="2">Uncharacterized protein</fullName>
    </submittedName>
</protein>
<feature type="region of interest" description="Disordered" evidence="1">
    <location>
        <begin position="80"/>
        <end position="121"/>
    </location>
</feature>
<evidence type="ECO:0000313" key="3">
    <source>
        <dbReference type="Proteomes" id="UP001295423"/>
    </source>
</evidence>
<accession>A0AAD2G2I7</accession>